<dbReference type="InterPro" id="IPR002213">
    <property type="entry name" value="UDP_glucos_trans"/>
</dbReference>
<evidence type="ECO:0000256" key="3">
    <source>
        <dbReference type="ARBA" id="ARBA00022679"/>
    </source>
</evidence>
<dbReference type="InParanoid" id="A0A0N0PEV0"/>
<evidence type="ECO:0000313" key="7">
    <source>
        <dbReference type="Proteomes" id="UP000053240"/>
    </source>
</evidence>
<dbReference type="Pfam" id="PF00201">
    <property type="entry name" value="UDPGT"/>
    <property type="match status" value="1"/>
</dbReference>
<evidence type="ECO:0000256" key="5">
    <source>
        <dbReference type="SAM" id="SignalP"/>
    </source>
</evidence>
<evidence type="ECO:0000256" key="1">
    <source>
        <dbReference type="ARBA" id="ARBA00009995"/>
    </source>
</evidence>
<comment type="similarity">
    <text evidence="1">Belongs to the UDP-glycosyltransferase family.</text>
</comment>
<feature type="signal peptide" evidence="5">
    <location>
        <begin position="1"/>
        <end position="20"/>
    </location>
</feature>
<proteinExistence type="inferred from homology"/>
<keyword evidence="4" id="KW-1133">Transmembrane helix</keyword>
<evidence type="ECO:0000256" key="2">
    <source>
        <dbReference type="ARBA" id="ARBA00022676"/>
    </source>
</evidence>
<dbReference type="PANTHER" id="PTHR48043">
    <property type="entry name" value="EG:EG0003.4 PROTEIN-RELATED"/>
    <property type="match status" value="1"/>
</dbReference>
<keyword evidence="7" id="KW-1185">Reference proteome</keyword>
<dbReference type="Proteomes" id="UP000053240">
    <property type="component" value="Unassembled WGS sequence"/>
</dbReference>
<dbReference type="GO" id="GO:0008194">
    <property type="term" value="F:UDP-glycosyltransferase activity"/>
    <property type="evidence" value="ECO:0007669"/>
    <property type="project" value="InterPro"/>
</dbReference>
<dbReference type="EMBL" id="KQ459680">
    <property type="protein sequence ID" value="KPJ20471.1"/>
    <property type="molecule type" value="Genomic_DNA"/>
</dbReference>
<reference evidence="6 7" key="1">
    <citation type="journal article" date="2015" name="Nat. Commun.">
        <title>Outbred genome sequencing and CRISPR/Cas9 gene editing in butterflies.</title>
        <authorList>
            <person name="Li X."/>
            <person name="Fan D."/>
            <person name="Zhang W."/>
            <person name="Liu G."/>
            <person name="Zhang L."/>
            <person name="Zhao L."/>
            <person name="Fang X."/>
            <person name="Chen L."/>
            <person name="Dong Y."/>
            <person name="Chen Y."/>
            <person name="Ding Y."/>
            <person name="Zhao R."/>
            <person name="Feng M."/>
            <person name="Zhu Y."/>
            <person name="Feng Y."/>
            <person name="Jiang X."/>
            <person name="Zhu D."/>
            <person name="Xiang H."/>
            <person name="Feng X."/>
            <person name="Li S."/>
            <person name="Wang J."/>
            <person name="Zhang G."/>
            <person name="Kronforst M.R."/>
            <person name="Wang W."/>
        </authorList>
    </citation>
    <scope>NUCLEOTIDE SEQUENCE [LARGE SCALE GENOMIC DNA]</scope>
    <source>
        <strain evidence="6">Ya'a_city_454_Pm</strain>
        <tissue evidence="6">Whole body</tissue>
    </source>
</reference>
<dbReference type="AlphaFoldDB" id="A0A0N0PEV0"/>
<name>A0A0N0PEV0_PAPMA</name>
<dbReference type="Gene3D" id="3.40.50.2000">
    <property type="entry name" value="Glycogen Phosphorylase B"/>
    <property type="match status" value="2"/>
</dbReference>
<feature type="chain" id="PRO_5005857266" evidence="5">
    <location>
        <begin position="21"/>
        <end position="525"/>
    </location>
</feature>
<organism evidence="6 7">
    <name type="scientific">Papilio machaon</name>
    <name type="common">Old World swallowtail butterfly</name>
    <dbReference type="NCBI Taxonomy" id="76193"/>
    <lineage>
        <taxon>Eukaryota</taxon>
        <taxon>Metazoa</taxon>
        <taxon>Ecdysozoa</taxon>
        <taxon>Arthropoda</taxon>
        <taxon>Hexapoda</taxon>
        <taxon>Insecta</taxon>
        <taxon>Pterygota</taxon>
        <taxon>Neoptera</taxon>
        <taxon>Endopterygota</taxon>
        <taxon>Lepidoptera</taxon>
        <taxon>Glossata</taxon>
        <taxon>Ditrysia</taxon>
        <taxon>Papilionoidea</taxon>
        <taxon>Papilionidae</taxon>
        <taxon>Papilioninae</taxon>
        <taxon>Papilio</taxon>
    </lineage>
</organism>
<keyword evidence="4" id="KW-0812">Transmembrane</keyword>
<feature type="transmembrane region" description="Helical" evidence="4">
    <location>
        <begin position="429"/>
        <end position="448"/>
    </location>
</feature>
<protein>
    <submittedName>
        <fullName evidence="6">Ecdysteroid UDP-glucosyltransferase</fullName>
    </submittedName>
</protein>
<dbReference type="InterPro" id="IPR050271">
    <property type="entry name" value="UDP-glycosyltransferase"/>
</dbReference>
<keyword evidence="4" id="KW-0472">Membrane</keyword>
<accession>A0A0N0PEV0</accession>
<dbReference type="SUPFAM" id="SSF53756">
    <property type="entry name" value="UDP-Glycosyltransferase/glycogen phosphorylase"/>
    <property type="match status" value="1"/>
</dbReference>
<evidence type="ECO:0000256" key="4">
    <source>
        <dbReference type="SAM" id="Phobius"/>
    </source>
</evidence>
<gene>
    <name evidence="6" type="ORF">RR48_02055</name>
</gene>
<dbReference type="CDD" id="cd03784">
    <property type="entry name" value="GT1_Gtf-like"/>
    <property type="match status" value="1"/>
</dbReference>
<keyword evidence="5" id="KW-0732">Signal</keyword>
<evidence type="ECO:0000313" key="6">
    <source>
        <dbReference type="EMBL" id="KPJ20471.1"/>
    </source>
</evidence>
<sequence>MTPRLSILYLLCLTLPFIENARILGVFPTPSISHQVVFRPLVHELARRGHELFVITTDPVHPNGPGNLTEIDVHDLSYTRWNKGMSKIEDGSRDVTKQMEAMEQIKYEIFEEQVKSKSVQKLLSYEHDHFDLILAEAYVGYTLGFSHVFKAPVILVSSFGGVWDNYDAMGAPTHPLLYPSMLRDRLNNITMWEKIIQLKKEHKMRHLARNYEKMNKFLKKVFGAGTPPVQKLFDNVAMLFLNVHPIWDSNRPVPPGVIYMGGLHQNPIRDLPKDVKLYLDSSKNGVIYFSLGTNVKPSHVPPEKLQAIINGGLQSTDEAITAGVPLIGIPLLGDQWYNVEKYVQHKIGVRIDINSLTEEMFENAIHNVINDKSYRENIVRLRSIMQDQPQSPLERAVWWTEHVLRHGGARHLRSPAANISWTQYLELELLFTLATVLILSLIILFLVIKMSTHGRKEIYGTYTLLKQVDLLPLYACLLCGRGIAPIVRAVGNLTETTILARKHCNFTKILRVISHDLKEVIEKSA</sequence>
<keyword evidence="3 6" id="KW-0808">Transferase</keyword>
<keyword evidence="2" id="KW-0328">Glycosyltransferase</keyword>
<dbReference type="PANTHER" id="PTHR48043:SF159">
    <property type="entry name" value="EG:EG0003.4 PROTEIN-RELATED"/>
    <property type="match status" value="1"/>
</dbReference>